<dbReference type="Gene3D" id="1.20.5.1160">
    <property type="entry name" value="Vasodilator-stimulated phosphoprotein"/>
    <property type="match status" value="1"/>
</dbReference>
<dbReference type="PANTHER" id="PTHR23239:SF367">
    <property type="entry name" value="KERATIN 15-RELATED"/>
    <property type="match status" value="1"/>
</dbReference>
<keyword evidence="6" id="KW-1185">Reference proteome</keyword>
<evidence type="ECO:0000256" key="3">
    <source>
        <dbReference type="SAM" id="Coils"/>
    </source>
</evidence>
<dbReference type="GO" id="GO:0005882">
    <property type="term" value="C:intermediate filament"/>
    <property type="evidence" value="ECO:0007669"/>
    <property type="project" value="UniProtKB-KW"/>
</dbReference>
<evidence type="ECO:0000313" key="6">
    <source>
        <dbReference type="Proteomes" id="UP001591681"/>
    </source>
</evidence>
<protein>
    <recommendedName>
        <fullName evidence="4">IF rod domain-containing protein</fullName>
    </recommendedName>
</protein>
<accession>A0ABD1KRR5</accession>
<feature type="coiled-coil region" evidence="3">
    <location>
        <begin position="352"/>
        <end position="379"/>
    </location>
</feature>
<gene>
    <name evidence="5" type="ORF">ACEWY4_003625</name>
</gene>
<dbReference type="InterPro" id="IPR039008">
    <property type="entry name" value="IF_rod_dom"/>
</dbReference>
<organism evidence="5 6">
    <name type="scientific">Coilia grayii</name>
    <name type="common">Gray's grenadier anchovy</name>
    <dbReference type="NCBI Taxonomy" id="363190"/>
    <lineage>
        <taxon>Eukaryota</taxon>
        <taxon>Metazoa</taxon>
        <taxon>Chordata</taxon>
        <taxon>Craniata</taxon>
        <taxon>Vertebrata</taxon>
        <taxon>Euteleostomi</taxon>
        <taxon>Actinopterygii</taxon>
        <taxon>Neopterygii</taxon>
        <taxon>Teleostei</taxon>
        <taxon>Clupei</taxon>
        <taxon>Clupeiformes</taxon>
        <taxon>Clupeoidei</taxon>
        <taxon>Engraulidae</taxon>
        <taxon>Coilinae</taxon>
        <taxon>Coilia</taxon>
    </lineage>
</organism>
<dbReference type="AlphaFoldDB" id="A0ABD1KRR5"/>
<dbReference type="Gene3D" id="1.20.5.170">
    <property type="match status" value="1"/>
</dbReference>
<dbReference type="EMBL" id="JBHFQA010000003">
    <property type="protein sequence ID" value="KAL2101864.1"/>
    <property type="molecule type" value="Genomic_DNA"/>
</dbReference>
<reference evidence="5 6" key="1">
    <citation type="submission" date="2024-09" db="EMBL/GenBank/DDBJ databases">
        <title>A chromosome-level genome assembly of Gray's grenadier anchovy, Coilia grayii.</title>
        <authorList>
            <person name="Fu Z."/>
        </authorList>
    </citation>
    <scope>NUCLEOTIDE SEQUENCE [LARGE SCALE GENOMIC DNA]</scope>
    <source>
        <strain evidence="5">G4</strain>
        <tissue evidence="5">Muscle</tissue>
    </source>
</reference>
<feature type="coiled-coil region" evidence="3">
    <location>
        <begin position="101"/>
        <end position="135"/>
    </location>
</feature>
<comment type="caution">
    <text evidence="5">The sequence shown here is derived from an EMBL/GenBank/DDBJ whole genome shotgun (WGS) entry which is preliminary data.</text>
</comment>
<keyword evidence="1" id="KW-0403">Intermediate filament</keyword>
<dbReference type="InterPro" id="IPR002957">
    <property type="entry name" value="Keratin_I"/>
</dbReference>
<dbReference type="PANTHER" id="PTHR23239">
    <property type="entry name" value="INTERMEDIATE FILAMENT"/>
    <property type="match status" value="1"/>
</dbReference>
<sequence>MAATFSSRMSMSSGSSIAGGMSGLSLSGGGARMSVMRAGSVYGGAGGSGVRISSAGAGLDLAVGGGAGAGFRFAAGGGAGFGMAAGGGAFETVVSNGKFTMQNLNDRLATYLSKVRSLEKANAELELKIRQFLDTRITPAAHDHSAFMVTINDLQAKRANTCRKTQGRCLLCFAIFMCMFNVYNRFEAEQSMRLSVEADIAGLRRVLDDLTLSKSDLAMQMTAIQEEILFLKKNHQEDLLALRAHVGGKVNVEVDAAPQEDLSVVLAGVREHYEAVAAKNRKELEGWFQANTEALSKEVLTSTTVLQTSSSELTTFKSTVQALQIELQGLISMKASMEATLAETQTRYASMLAGFQVQVSSLEEQLAALRGDLERQGHEYALLLDIKTRLELEIAEYRRLLDGDAHAQFSTSSASLSASSSSSTRTRVVTVVEEVVDGKVVSTSSSSSLVGH</sequence>
<dbReference type="Gene3D" id="1.20.5.500">
    <property type="entry name" value="Single helix bin"/>
    <property type="match status" value="1"/>
</dbReference>
<proteinExistence type="predicted"/>
<dbReference type="PRINTS" id="PR01248">
    <property type="entry name" value="TYPE1KERATIN"/>
</dbReference>
<evidence type="ECO:0000259" key="4">
    <source>
        <dbReference type="PROSITE" id="PS51842"/>
    </source>
</evidence>
<dbReference type="SUPFAM" id="SSF64593">
    <property type="entry name" value="Intermediate filament protein, coiled coil region"/>
    <property type="match status" value="2"/>
</dbReference>
<keyword evidence="2 3" id="KW-0175">Coiled coil</keyword>
<feature type="domain" description="IF rod" evidence="4">
    <location>
        <begin position="97"/>
        <end position="408"/>
    </location>
</feature>
<dbReference type="PROSITE" id="PS51842">
    <property type="entry name" value="IF_ROD_2"/>
    <property type="match status" value="1"/>
</dbReference>
<evidence type="ECO:0000313" key="5">
    <source>
        <dbReference type="EMBL" id="KAL2101864.1"/>
    </source>
</evidence>
<dbReference type="FunFam" id="1.20.5.170:FF:000002">
    <property type="entry name" value="Type I keratin KA11"/>
    <property type="match status" value="1"/>
</dbReference>
<evidence type="ECO:0000256" key="1">
    <source>
        <dbReference type="ARBA" id="ARBA00022754"/>
    </source>
</evidence>
<dbReference type="Pfam" id="PF00038">
    <property type="entry name" value="Filament"/>
    <property type="match status" value="1"/>
</dbReference>
<evidence type="ECO:0000256" key="2">
    <source>
        <dbReference type="ARBA" id="ARBA00023054"/>
    </source>
</evidence>
<dbReference type="SMART" id="SM01391">
    <property type="entry name" value="Filament"/>
    <property type="match status" value="1"/>
</dbReference>
<name>A0ABD1KRR5_9TELE</name>
<dbReference type="Proteomes" id="UP001591681">
    <property type="component" value="Unassembled WGS sequence"/>
</dbReference>